<evidence type="ECO:0000313" key="7">
    <source>
        <dbReference type="EMBL" id="WAA68350.1"/>
    </source>
</evidence>
<keyword evidence="2 7" id="KW-0808">Transferase</keyword>
<evidence type="ECO:0000256" key="2">
    <source>
        <dbReference type="ARBA" id="ARBA00022679"/>
    </source>
</evidence>
<feature type="domain" description="GST C-terminal" evidence="6">
    <location>
        <begin position="94"/>
        <end position="231"/>
    </location>
</feature>
<evidence type="ECO:0000256" key="4">
    <source>
        <dbReference type="ARBA" id="ARBA00047960"/>
    </source>
</evidence>
<dbReference type="GO" id="GO:0009407">
    <property type="term" value="P:toxin catabolic process"/>
    <property type="evidence" value="ECO:0007669"/>
    <property type="project" value="UniProtKB-ARBA"/>
</dbReference>
<dbReference type="EC" id="2.5.1.18" evidence="1"/>
<dbReference type="GO" id="GO:0006749">
    <property type="term" value="P:glutathione metabolic process"/>
    <property type="evidence" value="ECO:0007669"/>
    <property type="project" value="InterPro"/>
</dbReference>
<evidence type="ECO:0000256" key="1">
    <source>
        <dbReference type="ARBA" id="ARBA00012452"/>
    </source>
</evidence>
<dbReference type="Gene3D" id="1.20.1050.10">
    <property type="match status" value="1"/>
</dbReference>
<dbReference type="InterPro" id="IPR040079">
    <property type="entry name" value="Glutathione_S-Trfase"/>
</dbReference>
<dbReference type="Pfam" id="PF00043">
    <property type="entry name" value="GST_C"/>
    <property type="match status" value="1"/>
</dbReference>
<dbReference type="PROSITE" id="PS50404">
    <property type="entry name" value="GST_NTER"/>
    <property type="match status" value="1"/>
</dbReference>
<reference evidence="7" key="1">
    <citation type="submission" date="2022-04" db="EMBL/GenBank/DDBJ databases">
        <title>Functional significance of asymmetrical retention of parental alleles in a hybrid pine species complex.</title>
        <authorList>
            <person name="Qu C."/>
        </authorList>
    </citation>
    <scope>NUCLEOTIDE SEQUENCE</scope>
</reference>
<evidence type="ECO:0000259" key="6">
    <source>
        <dbReference type="PROSITE" id="PS50405"/>
    </source>
</evidence>
<name>A0A9E8M4P3_9CONI</name>
<dbReference type="AlphaFoldDB" id="A0A9E8M4P3"/>
<dbReference type="InterPro" id="IPR045074">
    <property type="entry name" value="GST_C_Tau"/>
</dbReference>
<evidence type="ECO:0000256" key="3">
    <source>
        <dbReference type="ARBA" id="ARBA00025743"/>
    </source>
</evidence>
<feature type="domain" description="GST N-terminal" evidence="5">
    <location>
        <begin position="8"/>
        <end position="87"/>
    </location>
</feature>
<dbReference type="PANTHER" id="PTHR11260:SF615">
    <property type="entry name" value="GLUTATHIONE S-TRANSFERASE U17"/>
    <property type="match status" value="1"/>
</dbReference>
<organism evidence="7">
    <name type="scientific">Pinus densata</name>
    <dbReference type="NCBI Taxonomy" id="190402"/>
    <lineage>
        <taxon>Eukaryota</taxon>
        <taxon>Viridiplantae</taxon>
        <taxon>Streptophyta</taxon>
        <taxon>Embryophyta</taxon>
        <taxon>Tracheophyta</taxon>
        <taxon>Spermatophyta</taxon>
        <taxon>Pinopsida</taxon>
        <taxon>Pinidae</taxon>
        <taxon>Conifers I</taxon>
        <taxon>Pinales</taxon>
        <taxon>Pinaceae</taxon>
        <taxon>Pinus</taxon>
        <taxon>Pinus subgen. Pinus</taxon>
    </lineage>
</organism>
<evidence type="ECO:0000259" key="5">
    <source>
        <dbReference type="PROSITE" id="PS50404"/>
    </source>
</evidence>
<gene>
    <name evidence="7" type="primary">GSTU7</name>
</gene>
<dbReference type="PANTHER" id="PTHR11260">
    <property type="entry name" value="GLUTATHIONE S-TRANSFERASE, GST, SUPERFAMILY, GST DOMAIN CONTAINING"/>
    <property type="match status" value="1"/>
</dbReference>
<dbReference type="InterPro" id="IPR004045">
    <property type="entry name" value="Glutathione_S-Trfase_N"/>
</dbReference>
<dbReference type="EMBL" id="ON304316">
    <property type="protein sequence ID" value="WAA68350.1"/>
    <property type="molecule type" value="mRNA"/>
</dbReference>
<proteinExistence type="evidence at transcript level"/>
<dbReference type="CDD" id="cd03185">
    <property type="entry name" value="GST_C_Tau"/>
    <property type="match status" value="1"/>
</dbReference>
<protein>
    <recommendedName>
        <fullName evidence="1">glutathione transferase</fullName>
        <ecNumber evidence="1">2.5.1.18</ecNumber>
    </recommendedName>
</protein>
<dbReference type="SFLD" id="SFLDG00358">
    <property type="entry name" value="Main_(cytGST)"/>
    <property type="match status" value="1"/>
</dbReference>
<dbReference type="PROSITE" id="PS50405">
    <property type="entry name" value="GST_CTER"/>
    <property type="match status" value="1"/>
</dbReference>
<dbReference type="Gene3D" id="3.40.30.10">
    <property type="entry name" value="Glutaredoxin"/>
    <property type="match status" value="1"/>
</dbReference>
<sequence length="237" mass="26325">MATEGEKEQVKLLGVTLSPFVVRVRIALALKGIDYEFIQETMQPKSELLLKSNPVHKKIPVLIHNGKPVCESTVIVQYIEEAWGSKAPNLMPKDPYDRAVARFWAAFVDDKIFPSMRGVFLGQGEQLQKAVEESVTNFLLIEEALRTNQCFAGKAYFGGDQIGLVDIALGGLSAFIKGLEKATDSVLIDPEKMPLLSAWMDRFCKSDGVREVMPDFTKQAEFISTRRASMISPPTAK</sequence>
<dbReference type="GO" id="GO:0005737">
    <property type="term" value="C:cytoplasm"/>
    <property type="evidence" value="ECO:0007669"/>
    <property type="project" value="TreeGrafter"/>
</dbReference>
<comment type="similarity">
    <text evidence="3">Belongs to the GST superfamily. Tau family.</text>
</comment>
<dbReference type="SFLD" id="SFLDS00019">
    <property type="entry name" value="Glutathione_Transferase_(cytos"/>
    <property type="match status" value="1"/>
</dbReference>
<dbReference type="InterPro" id="IPR036282">
    <property type="entry name" value="Glutathione-S-Trfase_C_sf"/>
</dbReference>
<dbReference type="GO" id="GO:0004364">
    <property type="term" value="F:glutathione transferase activity"/>
    <property type="evidence" value="ECO:0007669"/>
    <property type="project" value="UniProtKB-EC"/>
</dbReference>
<dbReference type="FunFam" id="3.40.30.10:FF:000044">
    <property type="entry name" value="Glutathione S-transferase GSTU6"/>
    <property type="match status" value="1"/>
</dbReference>
<dbReference type="InterPro" id="IPR004046">
    <property type="entry name" value="GST_C"/>
</dbReference>
<dbReference type="InterPro" id="IPR010987">
    <property type="entry name" value="Glutathione-S-Trfase_C-like"/>
</dbReference>
<dbReference type="FunFam" id="1.20.1050.10:FF:000016">
    <property type="entry name" value="Glutathione S-transferase U9"/>
    <property type="match status" value="1"/>
</dbReference>
<dbReference type="SUPFAM" id="SSF52833">
    <property type="entry name" value="Thioredoxin-like"/>
    <property type="match status" value="1"/>
</dbReference>
<accession>A0A9E8M4P3</accession>
<dbReference type="SUPFAM" id="SSF47616">
    <property type="entry name" value="GST C-terminal domain-like"/>
    <property type="match status" value="1"/>
</dbReference>
<comment type="catalytic activity">
    <reaction evidence="4">
        <text>RX + glutathione = an S-substituted glutathione + a halide anion + H(+)</text>
        <dbReference type="Rhea" id="RHEA:16437"/>
        <dbReference type="ChEBI" id="CHEBI:15378"/>
        <dbReference type="ChEBI" id="CHEBI:16042"/>
        <dbReference type="ChEBI" id="CHEBI:17792"/>
        <dbReference type="ChEBI" id="CHEBI:57925"/>
        <dbReference type="ChEBI" id="CHEBI:90779"/>
        <dbReference type="EC" id="2.5.1.18"/>
    </reaction>
</comment>
<dbReference type="SFLD" id="SFLDG01152">
    <property type="entry name" value="Main.3:_Omega-_and_Tau-like"/>
    <property type="match status" value="1"/>
</dbReference>
<dbReference type="InterPro" id="IPR045073">
    <property type="entry name" value="Omega/Tau-like"/>
</dbReference>
<dbReference type="Pfam" id="PF02798">
    <property type="entry name" value="GST_N"/>
    <property type="match status" value="1"/>
</dbReference>
<dbReference type="InterPro" id="IPR036249">
    <property type="entry name" value="Thioredoxin-like_sf"/>
</dbReference>
<dbReference type="CDD" id="cd03058">
    <property type="entry name" value="GST_N_Tau"/>
    <property type="match status" value="1"/>
</dbReference>